<dbReference type="Gene3D" id="3.40.630.30">
    <property type="match status" value="1"/>
</dbReference>
<dbReference type="AlphaFoldDB" id="A0A544SZU6"/>
<evidence type="ECO:0000313" key="3">
    <source>
        <dbReference type="Proteomes" id="UP000317316"/>
    </source>
</evidence>
<name>A0A544SZU6_9BACI</name>
<protein>
    <submittedName>
        <fullName evidence="2">GNAT family N-acetyltransferase</fullName>
    </submittedName>
</protein>
<keyword evidence="2" id="KW-0808">Transferase</keyword>
<dbReference type="OrthoDB" id="7054616at2"/>
<evidence type="ECO:0000313" key="2">
    <source>
        <dbReference type="EMBL" id="TQR10731.1"/>
    </source>
</evidence>
<dbReference type="PROSITE" id="PS51186">
    <property type="entry name" value="GNAT"/>
    <property type="match status" value="1"/>
</dbReference>
<accession>A0A544SZU6</accession>
<proteinExistence type="predicted"/>
<dbReference type="InterPro" id="IPR016181">
    <property type="entry name" value="Acyl_CoA_acyltransferase"/>
</dbReference>
<dbReference type="Pfam" id="PF12746">
    <property type="entry name" value="GNAT_acetyltran"/>
    <property type="match status" value="1"/>
</dbReference>
<dbReference type="RefSeq" id="WP_142540052.1">
    <property type="nucleotide sequence ID" value="NZ_BMIE01000008.1"/>
</dbReference>
<dbReference type="PANTHER" id="PTHR31143">
    <property type="match status" value="1"/>
</dbReference>
<dbReference type="GO" id="GO:0016747">
    <property type="term" value="F:acyltransferase activity, transferring groups other than amino-acyl groups"/>
    <property type="evidence" value="ECO:0007669"/>
    <property type="project" value="InterPro"/>
</dbReference>
<dbReference type="SUPFAM" id="SSF55729">
    <property type="entry name" value="Acyl-CoA N-acyltransferases (Nat)"/>
    <property type="match status" value="1"/>
</dbReference>
<comment type="caution">
    <text evidence="2">The sequence shown here is derived from an EMBL/GenBank/DDBJ whole genome shotgun (WGS) entry which is preliminary data.</text>
</comment>
<dbReference type="PANTHER" id="PTHR31143:SF2">
    <property type="entry name" value="FR47-LIKE DOMAIN-CONTAINING PROTEIN-RELATED"/>
    <property type="match status" value="1"/>
</dbReference>
<dbReference type="Proteomes" id="UP000317316">
    <property type="component" value="Unassembled WGS sequence"/>
</dbReference>
<dbReference type="InterPro" id="IPR000182">
    <property type="entry name" value="GNAT_dom"/>
</dbReference>
<keyword evidence="3" id="KW-1185">Reference proteome</keyword>
<organism evidence="2 3">
    <name type="scientific">Psychrobacillus lasiicapitis</name>
    <dbReference type="NCBI Taxonomy" id="1636719"/>
    <lineage>
        <taxon>Bacteria</taxon>
        <taxon>Bacillati</taxon>
        <taxon>Bacillota</taxon>
        <taxon>Bacilli</taxon>
        <taxon>Bacillales</taxon>
        <taxon>Bacillaceae</taxon>
        <taxon>Psychrobacillus</taxon>
    </lineage>
</organism>
<sequence length="255" mass="29377">MITVPNEHFYIIKEKIKEAPTFVFSVLDNIIKGTVLAGSTNYESLLIKTDSGLYYVTGLSSDESFLENIVSIYEESVNQGNRFTLFSNDVTWNQEIEKSLKVKKIQRYCFSFNVASYKNRKRYDSSKFNVTKINQELIENCLEFGKQYYDEYWDSTEDFLQNGIGFCVKDKERIISEGVSIFKSNNYAEIDIITDLNYRGKGLACIVAEQFIDYCLSHNIQPRWDCDVDNFASISLGSKLGFNDPKAYAIYVKIS</sequence>
<feature type="domain" description="N-acetyltransferase" evidence="1">
    <location>
        <begin position="128"/>
        <end position="255"/>
    </location>
</feature>
<gene>
    <name evidence="2" type="ORF">FG382_16850</name>
</gene>
<evidence type="ECO:0000259" key="1">
    <source>
        <dbReference type="PROSITE" id="PS51186"/>
    </source>
</evidence>
<reference evidence="2 3" key="1">
    <citation type="submission" date="2019-05" db="EMBL/GenBank/DDBJ databases">
        <title>Psychrobacillus vulpis sp. nov., a new species isolated from feces of a red fox that inhabits in The Tablas de Daimiel Natural Park, Albacete, Spain.</title>
        <authorList>
            <person name="Rodriguez M."/>
            <person name="Reina J.C."/>
            <person name="Bejar V."/>
            <person name="Llamas I."/>
        </authorList>
    </citation>
    <scope>NUCLEOTIDE SEQUENCE [LARGE SCALE GENOMIC DNA]</scope>
    <source>
        <strain evidence="2 3">NEAU-3TGS17</strain>
    </source>
</reference>
<dbReference type="EMBL" id="VDGH01000010">
    <property type="protein sequence ID" value="TQR10731.1"/>
    <property type="molecule type" value="Genomic_DNA"/>
</dbReference>
<dbReference type="InterPro" id="IPR027365">
    <property type="entry name" value="GNAT_acetyltra_YdfB-like"/>
</dbReference>